<organism evidence="2 3">
    <name type="scientific">Saccharomonospora xinjiangensis XJ-54</name>
    <dbReference type="NCBI Taxonomy" id="882086"/>
    <lineage>
        <taxon>Bacteria</taxon>
        <taxon>Bacillati</taxon>
        <taxon>Actinomycetota</taxon>
        <taxon>Actinomycetes</taxon>
        <taxon>Pseudonocardiales</taxon>
        <taxon>Pseudonocardiaceae</taxon>
        <taxon>Saccharomonospora</taxon>
    </lineage>
</organism>
<dbReference type="EMBL" id="JH636049">
    <property type="protein sequence ID" value="EID55215.1"/>
    <property type="molecule type" value="Genomic_DNA"/>
</dbReference>
<gene>
    <name evidence="2" type="ORF">SacxiDRAFT_3003</name>
</gene>
<feature type="compositionally biased region" description="Basic residues" evidence="1">
    <location>
        <begin position="28"/>
        <end position="40"/>
    </location>
</feature>
<dbReference type="AlphaFoldDB" id="I0V512"/>
<sequence length="167" mass="18579">MTGHARSWTRHGRPHGTERDLGAVRLEHRNRRTSLRRRRPSGAPVQGVALRHHRRDGHVRTPDSHARRAMTPRHRVGDPHLHPTNSTNDVGRDVRSHRRDGAGGCRPRREERNRRAANNHLAGGSPAAARAETHLGPSRPGADAVVAHVVSTRRLDGRGRRTGPELS</sequence>
<name>I0V512_9PSEU</name>
<keyword evidence="3" id="KW-1185">Reference proteome</keyword>
<dbReference type="HOGENOM" id="CLU_1593367_0_0_11"/>
<protein>
    <submittedName>
        <fullName evidence="2">Uncharacterized protein</fullName>
    </submittedName>
</protein>
<evidence type="ECO:0000256" key="1">
    <source>
        <dbReference type="SAM" id="MobiDB-lite"/>
    </source>
</evidence>
<reference evidence="2 3" key="1">
    <citation type="submission" date="2012-01" db="EMBL/GenBank/DDBJ databases">
        <title>Improved High-Quality Draft sequence of Saccharomonospora xinjiangensis XJ-54.</title>
        <authorList>
            <consortium name="US DOE Joint Genome Institute"/>
            <person name="Lucas S."/>
            <person name="Han J."/>
            <person name="Lapidus A."/>
            <person name="Cheng J.-F."/>
            <person name="Goodwin L."/>
            <person name="Pitluck S."/>
            <person name="Peters L."/>
            <person name="Mikhailova N."/>
            <person name="Teshima H."/>
            <person name="Detter J.C."/>
            <person name="Han C."/>
            <person name="Tapia R."/>
            <person name="Land M."/>
            <person name="Hauser L."/>
            <person name="Kyrpides N."/>
            <person name="Ivanova N."/>
            <person name="Pagani I."/>
            <person name="Brambilla E.-M."/>
            <person name="Klenk H.-P."/>
            <person name="Woyke T."/>
        </authorList>
    </citation>
    <scope>NUCLEOTIDE SEQUENCE [LARGE SCALE GENOMIC DNA]</scope>
    <source>
        <strain evidence="2 3">XJ-54</strain>
    </source>
</reference>
<evidence type="ECO:0000313" key="2">
    <source>
        <dbReference type="EMBL" id="EID55215.1"/>
    </source>
</evidence>
<feature type="compositionally biased region" description="Basic and acidic residues" evidence="1">
    <location>
        <begin position="15"/>
        <end position="27"/>
    </location>
</feature>
<accession>I0V512</accession>
<feature type="region of interest" description="Disordered" evidence="1">
    <location>
        <begin position="1"/>
        <end position="145"/>
    </location>
</feature>
<evidence type="ECO:0000313" key="3">
    <source>
        <dbReference type="Proteomes" id="UP000004691"/>
    </source>
</evidence>
<dbReference type="Proteomes" id="UP000004691">
    <property type="component" value="Unassembled WGS sequence"/>
</dbReference>
<proteinExistence type="predicted"/>